<keyword evidence="10" id="KW-1185">Reference proteome</keyword>
<feature type="transmembrane region" description="Helical" evidence="7">
    <location>
        <begin position="235"/>
        <end position="256"/>
    </location>
</feature>
<dbReference type="EMBL" id="BLTE01000028">
    <property type="protein sequence ID" value="GFK95983.1"/>
    <property type="molecule type" value="Genomic_DNA"/>
</dbReference>
<evidence type="ECO:0000256" key="5">
    <source>
        <dbReference type="ARBA" id="ARBA00022989"/>
    </source>
</evidence>
<dbReference type="AlphaFoldDB" id="A0A6V8LU99"/>
<evidence type="ECO:0000256" key="6">
    <source>
        <dbReference type="ARBA" id="ARBA00023136"/>
    </source>
</evidence>
<keyword evidence="4 7" id="KW-0812">Transmembrane</keyword>
<gene>
    <name evidence="9" type="ORF">NNJEOMEG_03857</name>
</gene>
<dbReference type="CDD" id="cd04187">
    <property type="entry name" value="DPM1_like_bac"/>
    <property type="match status" value="1"/>
</dbReference>
<reference evidence="9 10" key="1">
    <citation type="submission" date="2020-04" db="EMBL/GenBank/DDBJ databases">
        <authorList>
            <consortium name="Desulfovibrio sp. FSS-1 genome sequencing consortium"/>
            <person name="Shimoshige H."/>
            <person name="Kobayashi H."/>
            <person name="Maekawa T."/>
        </authorList>
    </citation>
    <scope>NUCLEOTIDE SEQUENCE [LARGE SCALE GENOMIC DNA]</scope>
    <source>
        <strain evidence="9 10">SIID29052-01</strain>
    </source>
</reference>
<dbReference type="RefSeq" id="WP_173087120.1">
    <property type="nucleotide sequence ID" value="NZ_BLTE01000028.1"/>
</dbReference>
<evidence type="ECO:0000256" key="1">
    <source>
        <dbReference type="ARBA" id="ARBA00004141"/>
    </source>
</evidence>
<dbReference type="PANTHER" id="PTHR48090">
    <property type="entry name" value="UNDECAPRENYL-PHOSPHATE 4-DEOXY-4-FORMAMIDO-L-ARABINOSE TRANSFERASE-RELATED"/>
    <property type="match status" value="1"/>
</dbReference>
<accession>A0A6V8LU99</accession>
<dbReference type="SUPFAM" id="SSF53448">
    <property type="entry name" value="Nucleotide-diphospho-sugar transferases"/>
    <property type="match status" value="1"/>
</dbReference>
<proteinExistence type="predicted"/>
<dbReference type="Proteomes" id="UP000494245">
    <property type="component" value="Unassembled WGS sequence"/>
</dbReference>
<keyword evidence="5 7" id="KW-1133">Transmembrane helix</keyword>
<keyword evidence="2 9" id="KW-0328">Glycosyltransferase</keyword>
<organism evidence="9 10">
    <name type="scientific">Fundidesulfovibrio magnetotacticus</name>
    <dbReference type="NCBI Taxonomy" id="2730080"/>
    <lineage>
        <taxon>Bacteria</taxon>
        <taxon>Pseudomonadati</taxon>
        <taxon>Thermodesulfobacteriota</taxon>
        <taxon>Desulfovibrionia</taxon>
        <taxon>Desulfovibrionales</taxon>
        <taxon>Desulfovibrionaceae</taxon>
        <taxon>Fundidesulfovibrio</taxon>
    </lineage>
</organism>
<dbReference type="EC" id="2.4.-.-" evidence="9"/>
<evidence type="ECO:0000259" key="8">
    <source>
        <dbReference type="Pfam" id="PF00535"/>
    </source>
</evidence>
<sequence>MSQTSRKSLAVVVPVYNEAQGLDALHARVSAVMNALPYDWQLILVDDGSRDHSWPKIREIAARDPKVKGLMLSRNFGKEMALTAGVELCPDVDAVICLDADLQHPPELIPTLTAKWEEGYEIVATVREAVADYSPMKKFGSKAFYWVMTRYSDLDIPPSSTDFRLLDRKVVRTLLQFTERTRMFRGLIDWMGFKKTYIPFVAPARDTGQVGYSFKKLFNLAVNSFTSFSLLPLRFTGYLGLTIIGVALCCLAFMSAGNVLWGANYTPMAFFTVFNTFLIGIVLCGLGMVSLYIGHIHTEVVQRPLYIIRERAGRWE</sequence>
<evidence type="ECO:0000256" key="7">
    <source>
        <dbReference type="SAM" id="Phobius"/>
    </source>
</evidence>
<dbReference type="Pfam" id="PF00535">
    <property type="entry name" value="Glycos_transf_2"/>
    <property type="match status" value="1"/>
</dbReference>
<comment type="caution">
    <text evidence="9">The sequence shown here is derived from an EMBL/GenBank/DDBJ whole genome shotgun (WGS) entry which is preliminary data.</text>
</comment>
<dbReference type="GO" id="GO:0016757">
    <property type="term" value="F:glycosyltransferase activity"/>
    <property type="evidence" value="ECO:0007669"/>
    <property type="project" value="UniProtKB-KW"/>
</dbReference>
<dbReference type="InterPro" id="IPR029044">
    <property type="entry name" value="Nucleotide-diphossugar_trans"/>
</dbReference>
<keyword evidence="6 7" id="KW-0472">Membrane</keyword>
<evidence type="ECO:0000313" key="10">
    <source>
        <dbReference type="Proteomes" id="UP000494245"/>
    </source>
</evidence>
<dbReference type="InterPro" id="IPR050256">
    <property type="entry name" value="Glycosyltransferase_2"/>
</dbReference>
<reference evidence="9 10" key="2">
    <citation type="submission" date="2020-05" db="EMBL/GenBank/DDBJ databases">
        <title>Draft genome sequence of Desulfovibrio sp. strainFSS-1.</title>
        <authorList>
            <person name="Shimoshige H."/>
            <person name="Kobayashi H."/>
            <person name="Maekawa T."/>
        </authorList>
    </citation>
    <scope>NUCLEOTIDE SEQUENCE [LARGE SCALE GENOMIC DNA]</scope>
    <source>
        <strain evidence="9 10">SIID29052-01</strain>
    </source>
</reference>
<dbReference type="InterPro" id="IPR001173">
    <property type="entry name" value="Glyco_trans_2-like"/>
</dbReference>
<feature type="transmembrane region" description="Helical" evidence="7">
    <location>
        <begin position="268"/>
        <end position="293"/>
    </location>
</feature>
<name>A0A6V8LU99_9BACT</name>
<evidence type="ECO:0000256" key="3">
    <source>
        <dbReference type="ARBA" id="ARBA00022679"/>
    </source>
</evidence>
<evidence type="ECO:0000256" key="2">
    <source>
        <dbReference type="ARBA" id="ARBA00022676"/>
    </source>
</evidence>
<feature type="domain" description="Glycosyltransferase 2-like" evidence="8">
    <location>
        <begin position="11"/>
        <end position="172"/>
    </location>
</feature>
<keyword evidence="3 9" id="KW-0808">Transferase</keyword>
<dbReference type="GO" id="GO:0005886">
    <property type="term" value="C:plasma membrane"/>
    <property type="evidence" value="ECO:0007669"/>
    <property type="project" value="TreeGrafter"/>
</dbReference>
<comment type="subcellular location">
    <subcellularLocation>
        <location evidence="1">Membrane</location>
        <topology evidence="1">Multi-pass membrane protein</topology>
    </subcellularLocation>
</comment>
<dbReference type="PANTHER" id="PTHR48090:SF1">
    <property type="entry name" value="PROPHAGE BACTOPRENOL GLUCOSYL TRANSFERASE HOMOLOG"/>
    <property type="match status" value="1"/>
</dbReference>
<dbReference type="Gene3D" id="3.90.550.10">
    <property type="entry name" value="Spore Coat Polysaccharide Biosynthesis Protein SpsA, Chain A"/>
    <property type="match status" value="1"/>
</dbReference>
<evidence type="ECO:0000256" key="4">
    <source>
        <dbReference type="ARBA" id="ARBA00022692"/>
    </source>
</evidence>
<protein>
    <submittedName>
        <fullName evidence="9">Putative glycosyltransferase</fullName>
        <ecNumber evidence="9">2.4.-.-</ecNumber>
    </submittedName>
</protein>
<evidence type="ECO:0000313" key="9">
    <source>
        <dbReference type="EMBL" id="GFK95983.1"/>
    </source>
</evidence>